<dbReference type="Proteomes" id="UP000183104">
    <property type="component" value="Unassembled WGS sequence"/>
</dbReference>
<feature type="active site" description="Charge relay system" evidence="15">
    <location>
        <position position="161"/>
    </location>
</feature>
<keyword evidence="11" id="KW-0378">Hydrolase</keyword>
<feature type="binding site" evidence="16">
    <location>
        <begin position="234"/>
        <end position="236"/>
    </location>
    <ligand>
        <name>substrate</name>
    </ligand>
</feature>
<dbReference type="PROSITE" id="PS51257">
    <property type="entry name" value="PROKAR_LIPOPROTEIN"/>
    <property type="match status" value="1"/>
</dbReference>
<dbReference type="PANTHER" id="PTHR22939:SF130">
    <property type="entry name" value="PERIPLASMIC SERINE ENDOPROTEASE DEGP-LIKE-RELATED"/>
    <property type="match status" value="1"/>
</dbReference>
<dbReference type="Gene3D" id="2.40.10.120">
    <property type="match status" value="1"/>
</dbReference>
<evidence type="ECO:0000256" key="5">
    <source>
        <dbReference type="ARBA" id="ARBA00013035"/>
    </source>
</evidence>
<feature type="active site" description="Charge relay system" evidence="15">
    <location>
        <position position="236"/>
    </location>
</feature>
<dbReference type="InterPro" id="IPR001478">
    <property type="entry name" value="PDZ"/>
</dbReference>
<keyword evidence="13" id="KW-0346">Stress response</keyword>
<evidence type="ECO:0000256" key="17">
    <source>
        <dbReference type="SAM" id="SignalP"/>
    </source>
</evidence>
<evidence type="ECO:0000256" key="15">
    <source>
        <dbReference type="PIRSR" id="PIRSR611782-1"/>
    </source>
</evidence>
<dbReference type="SUPFAM" id="SSF50494">
    <property type="entry name" value="Trypsin-like serine proteases"/>
    <property type="match status" value="1"/>
</dbReference>
<dbReference type="InterPro" id="IPR041489">
    <property type="entry name" value="PDZ_6"/>
</dbReference>
<gene>
    <name evidence="19" type="ORF">SAMN05661077_1218</name>
</gene>
<keyword evidence="10" id="KW-0574">Periplasm</keyword>
<dbReference type="RefSeq" id="WP_082432940.1">
    <property type="nucleotide sequence ID" value="NZ_FMUN01000003.1"/>
</dbReference>
<dbReference type="InterPro" id="IPR009003">
    <property type="entry name" value="Peptidase_S1_PA"/>
</dbReference>
<feature type="chain" id="PRO_5039507634" description="Probable periplasmic serine endoprotease DegP-like" evidence="17">
    <location>
        <begin position="27"/>
        <end position="490"/>
    </location>
</feature>
<evidence type="ECO:0000256" key="3">
    <source>
        <dbReference type="ARBA" id="ARBA00004418"/>
    </source>
</evidence>
<dbReference type="InterPro" id="IPR001940">
    <property type="entry name" value="Peptidase_S1C"/>
</dbReference>
<keyword evidence="8 17" id="KW-0732">Signal</keyword>
<dbReference type="GO" id="GO:0004252">
    <property type="term" value="F:serine-type endopeptidase activity"/>
    <property type="evidence" value="ECO:0007669"/>
    <property type="project" value="InterPro"/>
</dbReference>
<keyword evidence="9" id="KW-0677">Repeat</keyword>
<dbReference type="SUPFAM" id="SSF50156">
    <property type="entry name" value="PDZ domain-like"/>
    <property type="match status" value="2"/>
</dbReference>
<dbReference type="Gene3D" id="2.30.42.10">
    <property type="match status" value="2"/>
</dbReference>
<feature type="active site" description="Charge relay system" evidence="15">
    <location>
        <position position="131"/>
    </location>
</feature>
<evidence type="ECO:0000256" key="13">
    <source>
        <dbReference type="ARBA" id="ARBA00023016"/>
    </source>
</evidence>
<keyword evidence="20" id="KW-1185">Reference proteome</keyword>
<feature type="signal peptide" evidence="17">
    <location>
        <begin position="1"/>
        <end position="26"/>
    </location>
</feature>
<evidence type="ECO:0000256" key="16">
    <source>
        <dbReference type="PIRSR" id="PIRSR611782-2"/>
    </source>
</evidence>
<evidence type="ECO:0000313" key="19">
    <source>
        <dbReference type="EMBL" id="SCY10631.1"/>
    </source>
</evidence>
<evidence type="ECO:0000256" key="9">
    <source>
        <dbReference type="ARBA" id="ARBA00022737"/>
    </source>
</evidence>
<evidence type="ECO:0000313" key="20">
    <source>
        <dbReference type="Proteomes" id="UP000183104"/>
    </source>
</evidence>
<proteinExistence type="inferred from homology"/>
<comment type="similarity">
    <text evidence="4">Belongs to the peptidase S1C family.</text>
</comment>
<dbReference type="OrthoDB" id="9758917at2"/>
<dbReference type="PRINTS" id="PR00834">
    <property type="entry name" value="PROTEASES2C"/>
</dbReference>
<evidence type="ECO:0000256" key="1">
    <source>
        <dbReference type="ARBA" id="ARBA00001772"/>
    </source>
</evidence>
<sequence length="490" mass="51484">MSSQRPIAGLWKAAVLGLGLVTTACAGSGDDDRKGQSGPAAVEEASASSAAGLPAFSEIVQDNREAVVNISTTRKVDGPGQEIPERFRGTPFEDFFKRFFEGPGGGQEREVQSLGSGFVVSSNGHIVTNAHVVRQASEIVVQFADRRQRKAEVLGKDMATDLAVLKVDAEDLPTVRWSEDEAPQVGEWVLAMGSPFGFEHSVTSGIISAKGRSIPGQAGSYVPFLQTDVAINPGSSGGPLFNLDGEVVGVNAQIFSKSGGYMGLSFAIPSDVARDVVAEIKENGEVRHGYLGVGIQDMDRDLARSMGLDKPRGGLVADVKPGSPADEGGLQSGDIILEVDGESIGQAGDIPPLIGRLEPGTEVTLTLLREEERIEKTVTLGSLREARGQGKEAAAEPTSAAGMRLVPVPDRLRERRSLPESGGALIKALEDGPAREAGFQPGDVILKVGDARIAGPGEVEELLGQVESGARVPVLVQRGEGMQYLPLRVP</sequence>
<dbReference type="SMART" id="SM00228">
    <property type="entry name" value="PDZ"/>
    <property type="match status" value="2"/>
</dbReference>
<evidence type="ECO:0000256" key="8">
    <source>
        <dbReference type="ARBA" id="ARBA00022729"/>
    </source>
</evidence>
<evidence type="ECO:0000256" key="4">
    <source>
        <dbReference type="ARBA" id="ARBA00010541"/>
    </source>
</evidence>
<dbReference type="EMBL" id="FMUN01000003">
    <property type="protein sequence ID" value="SCY10631.1"/>
    <property type="molecule type" value="Genomic_DNA"/>
</dbReference>
<dbReference type="EC" id="3.4.21.107" evidence="5"/>
<dbReference type="STRING" id="381306.AN478_07275"/>
<evidence type="ECO:0000256" key="11">
    <source>
        <dbReference type="ARBA" id="ARBA00022801"/>
    </source>
</evidence>
<dbReference type="PANTHER" id="PTHR22939">
    <property type="entry name" value="SERINE PROTEASE FAMILY S1C HTRA-RELATED"/>
    <property type="match status" value="1"/>
</dbReference>
<keyword evidence="7 19" id="KW-0645">Protease</keyword>
<protein>
    <recommendedName>
        <fullName evidence="6">Probable periplasmic serine endoprotease DegP-like</fullName>
        <ecNumber evidence="5">3.4.21.107</ecNumber>
    </recommendedName>
    <alternativeName>
        <fullName evidence="14">Protease Do</fullName>
    </alternativeName>
</protein>
<comment type="catalytic activity">
    <reaction evidence="1">
        <text>Acts on substrates that are at least partially unfolded. The cleavage site P1 residue is normally between a pair of hydrophobic residues, such as Val-|-Val.</text>
        <dbReference type="EC" id="3.4.21.107"/>
    </reaction>
</comment>
<dbReference type="NCBIfam" id="TIGR02037">
    <property type="entry name" value="degP_htrA_DO"/>
    <property type="match status" value="1"/>
</dbReference>
<keyword evidence="12" id="KW-0720">Serine protease</keyword>
<dbReference type="Pfam" id="PF17820">
    <property type="entry name" value="PDZ_6"/>
    <property type="match status" value="1"/>
</dbReference>
<comment type="function">
    <text evidence="2">Might be efficient in the degradation of transiently denatured and unfolded proteins which accumulate in the periplasm following stress conditions.</text>
</comment>
<dbReference type="GO" id="GO:0006508">
    <property type="term" value="P:proteolysis"/>
    <property type="evidence" value="ECO:0007669"/>
    <property type="project" value="UniProtKB-KW"/>
</dbReference>
<dbReference type="InterPro" id="IPR011782">
    <property type="entry name" value="Pept_S1C_Do"/>
</dbReference>
<reference evidence="20" key="1">
    <citation type="submission" date="2016-10" db="EMBL/GenBank/DDBJ databases">
        <authorList>
            <person name="Varghese N."/>
        </authorList>
    </citation>
    <scope>NUCLEOTIDE SEQUENCE [LARGE SCALE GENOMIC DNA]</scope>
    <source>
        <strain evidence="20">HL 19</strain>
    </source>
</reference>
<feature type="binding site" evidence="16">
    <location>
        <position position="161"/>
    </location>
    <ligand>
        <name>substrate</name>
    </ligand>
</feature>
<accession>A0A1G5D7Z1</accession>
<evidence type="ECO:0000256" key="7">
    <source>
        <dbReference type="ARBA" id="ARBA00022670"/>
    </source>
</evidence>
<name>A0A1G5D7Z1_9GAMM</name>
<evidence type="ECO:0000259" key="18">
    <source>
        <dbReference type="PROSITE" id="PS50106"/>
    </source>
</evidence>
<dbReference type="InterPro" id="IPR036034">
    <property type="entry name" value="PDZ_sf"/>
</dbReference>
<organism evidence="19 20">
    <name type="scientific">Thiohalorhabdus denitrificans</name>
    <dbReference type="NCBI Taxonomy" id="381306"/>
    <lineage>
        <taxon>Bacteria</taxon>
        <taxon>Pseudomonadati</taxon>
        <taxon>Pseudomonadota</taxon>
        <taxon>Gammaproteobacteria</taxon>
        <taxon>Thiohalorhabdales</taxon>
        <taxon>Thiohalorhabdaceae</taxon>
        <taxon>Thiohalorhabdus</taxon>
    </lineage>
</organism>
<evidence type="ECO:0000256" key="12">
    <source>
        <dbReference type="ARBA" id="ARBA00022825"/>
    </source>
</evidence>
<comment type="subcellular location">
    <subcellularLocation>
        <location evidence="3">Periplasm</location>
    </subcellularLocation>
</comment>
<dbReference type="PROSITE" id="PS50106">
    <property type="entry name" value="PDZ"/>
    <property type="match status" value="1"/>
</dbReference>
<evidence type="ECO:0000256" key="10">
    <source>
        <dbReference type="ARBA" id="ARBA00022764"/>
    </source>
</evidence>
<feature type="binding site" evidence="16">
    <location>
        <position position="131"/>
    </location>
    <ligand>
        <name>substrate</name>
    </ligand>
</feature>
<feature type="domain" description="PDZ" evidence="18">
    <location>
        <begin position="275"/>
        <end position="344"/>
    </location>
</feature>
<dbReference type="Pfam" id="PF13365">
    <property type="entry name" value="Trypsin_2"/>
    <property type="match status" value="1"/>
</dbReference>
<dbReference type="GO" id="GO:0042597">
    <property type="term" value="C:periplasmic space"/>
    <property type="evidence" value="ECO:0007669"/>
    <property type="project" value="UniProtKB-SubCell"/>
</dbReference>
<dbReference type="CDD" id="cd10839">
    <property type="entry name" value="cpPDZ1_DegP-like"/>
    <property type="match status" value="1"/>
</dbReference>
<evidence type="ECO:0000256" key="14">
    <source>
        <dbReference type="ARBA" id="ARBA00032850"/>
    </source>
</evidence>
<evidence type="ECO:0000256" key="2">
    <source>
        <dbReference type="ARBA" id="ARBA00002610"/>
    </source>
</evidence>
<dbReference type="AlphaFoldDB" id="A0A1G5D7Z1"/>
<evidence type="ECO:0000256" key="6">
    <source>
        <dbReference type="ARBA" id="ARBA00013958"/>
    </source>
</evidence>
<dbReference type="Pfam" id="PF13180">
    <property type="entry name" value="PDZ_2"/>
    <property type="match status" value="1"/>
</dbReference>